<gene>
    <name evidence="1" type="ORF">LHJ74_33865</name>
</gene>
<evidence type="ECO:0000313" key="2">
    <source>
        <dbReference type="Proteomes" id="UP001156389"/>
    </source>
</evidence>
<evidence type="ECO:0000313" key="1">
    <source>
        <dbReference type="EMBL" id="MCT2594842.1"/>
    </source>
</evidence>
<organism evidence="1 2">
    <name type="scientific">Streptomyces gossypii</name>
    <dbReference type="NCBI Taxonomy" id="2883101"/>
    <lineage>
        <taxon>Bacteria</taxon>
        <taxon>Bacillati</taxon>
        <taxon>Actinomycetota</taxon>
        <taxon>Actinomycetes</taxon>
        <taxon>Kitasatosporales</taxon>
        <taxon>Streptomycetaceae</taxon>
        <taxon>Streptomyces</taxon>
    </lineage>
</organism>
<keyword evidence="2" id="KW-1185">Reference proteome</keyword>
<comment type="caution">
    <text evidence="1">The sequence shown here is derived from an EMBL/GenBank/DDBJ whole genome shotgun (WGS) entry which is preliminary data.</text>
</comment>
<dbReference type="Proteomes" id="UP001156389">
    <property type="component" value="Unassembled WGS sequence"/>
</dbReference>
<reference evidence="1 2" key="1">
    <citation type="submission" date="2021-10" db="EMBL/GenBank/DDBJ databases">
        <title>Streptomyces gossypii sp. nov., isolated from soil collected from cotton field.</title>
        <authorList>
            <person name="Ge X."/>
            <person name="Chen X."/>
            <person name="Liu W."/>
        </authorList>
    </citation>
    <scope>NUCLEOTIDE SEQUENCE [LARGE SCALE GENOMIC DNA]</scope>
    <source>
        <strain evidence="1 2">N2-109</strain>
    </source>
</reference>
<accession>A0ABT2K3T4</accession>
<dbReference type="EMBL" id="JAJAGO010000031">
    <property type="protein sequence ID" value="MCT2594842.1"/>
    <property type="molecule type" value="Genomic_DNA"/>
</dbReference>
<name>A0ABT2K3T4_9ACTN</name>
<sequence length="306" mass="32269">MLEEPRSGRLAAWGNALFAQEISPDEAAQRIVGDDAVHRVAGLPERSRQEDRREEGYAFPLEGVHDDGRAVDGRAHAPEPPPVGLTLALGRLRTLGASGLRVALPVPGHPLGLSGPPVFNSRALDAGEAVLAVGAALGFVPEVSAAGPSGAGVHPDDTHVEVVWRCLPVREAPPADVPSLGEAERELAEAMREATELLTRLDVAGSGPASDAALAAYRARMEAGRQLLAPGYPARAVRVLELAQRVTALVSIAHTRGGDGREHGGAVSASEMEVRARALRPVERTARRAQVAAYNAYAEELERRRA</sequence>
<proteinExistence type="predicted"/>
<protein>
    <submittedName>
        <fullName evidence="1">Uncharacterized protein</fullName>
    </submittedName>
</protein>
<dbReference type="RefSeq" id="WP_260222213.1">
    <property type="nucleotide sequence ID" value="NZ_JAJAGO010000031.1"/>
</dbReference>